<sequence length="203" mass="22379">MATELPAKVEPELAPAKVEAPVDVAPEKPVDPPTVPETKADDSKAVAVAEISPFQSAMSLMKKETPVPEVKKSSKNSLDRDMALAGVDKEKKLSFIKAWEESEKSKVENKSQKELSAITSWENTKKADVEAKLKQIEEKFDKKKAEYAEKMKNKVGLIHKQAEEKRAMVEAKKSEDHLKTEELAAKYRATGTVPKKALGCFGG</sequence>
<dbReference type="InterPro" id="IPR005518">
    <property type="entry name" value="Remorin_N"/>
</dbReference>
<feature type="region of interest" description="Disordered" evidence="3">
    <location>
        <begin position="62"/>
        <end position="83"/>
    </location>
</feature>
<name>A0AAU9PD57_9ASTR</name>
<dbReference type="PANTHER" id="PTHR31775:SF31">
    <property type="entry name" value="REMORIN-LIKE"/>
    <property type="match status" value="1"/>
</dbReference>
<feature type="coiled-coil region" evidence="2">
    <location>
        <begin position="126"/>
        <end position="153"/>
    </location>
</feature>
<evidence type="ECO:0000256" key="1">
    <source>
        <dbReference type="ARBA" id="ARBA00005711"/>
    </source>
</evidence>
<evidence type="ECO:0000313" key="6">
    <source>
        <dbReference type="EMBL" id="CAH1447999.1"/>
    </source>
</evidence>
<accession>A0AAU9PD57</accession>
<dbReference type="Pfam" id="PF03763">
    <property type="entry name" value="Remorin_C"/>
    <property type="match status" value="1"/>
</dbReference>
<dbReference type="Proteomes" id="UP001157418">
    <property type="component" value="Unassembled WGS sequence"/>
</dbReference>
<dbReference type="InterPro" id="IPR005516">
    <property type="entry name" value="Remorin_C"/>
</dbReference>
<comment type="similarity">
    <text evidence="1">Belongs to the remorin family.</text>
</comment>
<evidence type="ECO:0000313" key="7">
    <source>
        <dbReference type="Proteomes" id="UP001157418"/>
    </source>
</evidence>
<dbReference type="Pfam" id="PF03766">
    <property type="entry name" value="Remorin_N"/>
    <property type="match status" value="1"/>
</dbReference>
<evidence type="ECO:0000259" key="5">
    <source>
        <dbReference type="Pfam" id="PF03766"/>
    </source>
</evidence>
<keyword evidence="7" id="KW-1185">Reference proteome</keyword>
<feature type="domain" description="Remorin C-terminal" evidence="4">
    <location>
        <begin position="91"/>
        <end position="196"/>
    </location>
</feature>
<comment type="caution">
    <text evidence="6">The sequence shown here is derived from an EMBL/GenBank/DDBJ whole genome shotgun (WGS) entry which is preliminary data.</text>
</comment>
<organism evidence="6 7">
    <name type="scientific">Lactuca virosa</name>
    <dbReference type="NCBI Taxonomy" id="75947"/>
    <lineage>
        <taxon>Eukaryota</taxon>
        <taxon>Viridiplantae</taxon>
        <taxon>Streptophyta</taxon>
        <taxon>Embryophyta</taxon>
        <taxon>Tracheophyta</taxon>
        <taxon>Spermatophyta</taxon>
        <taxon>Magnoliopsida</taxon>
        <taxon>eudicotyledons</taxon>
        <taxon>Gunneridae</taxon>
        <taxon>Pentapetalae</taxon>
        <taxon>asterids</taxon>
        <taxon>campanulids</taxon>
        <taxon>Asterales</taxon>
        <taxon>Asteraceae</taxon>
        <taxon>Cichorioideae</taxon>
        <taxon>Cichorieae</taxon>
        <taxon>Lactucinae</taxon>
        <taxon>Lactuca</taxon>
    </lineage>
</organism>
<feature type="region of interest" description="Disordered" evidence="3">
    <location>
        <begin position="1"/>
        <end position="44"/>
    </location>
</feature>
<dbReference type="EMBL" id="CAKMRJ010005634">
    <property type="protein sequence ID" value="CAH1447999.1"/>
    <property type="molecule type" value="Genomic_DNA"/>
</dbReference>
<dbReference type="PANTHER" id="PTHR31775">
    <property type="entry name" value="OS02G0117200 PROTEIN"/>
    <property type="match status" value="1"/>
</dbReference>
<keyword evidence="2" id="KW-0175">Coiled coil</keyword>
<reference evidence="6 7" key="1">
    <citation type="submission" date="2022-01" db="EMBL/GenBank/DDBJ databases">
        <authorList>
            <person name="Xiong W."/>
            <person name="Schranz E."/>
        </authorList>
    </citation>
    <scope>NUCLEOTIDE SEQUENCE [LARGE SCALE GENOMIC DNA]</scope>
</reference>
<protein>
    <recommendedName>
        <fullName evidence="8">Remorin C-terminal domain-containing protein</fullName>
    </recommendedName>
</protein>
<feature type="domain" description="Remorin N-terminal" evidence="5">
    <location>
        <begin position="22"/>
        <end position="87"/>
    </location>
</feature>
<proteinExistence type="inferred from homology"/>
<evidence type="ECO:0000256" key="3">
    <source>
        <dbReference type="SAM" id="MobiDB-lite"/>
    </source>
</evidence>
<gene>
    <name evidence="6" type="ORF">LVIROSA_LOCUS33569</name>
</gene>
<evidence type="ECO:0000259" key="4">
    <source>
        <dbReference type="Pfam" id="PF03763"/>
    </source>
</evidence>
<evidence type="ECO:0008006" key="8">
    <source>
        <dbReference type="Google" id="ProtNLM"/>
    </source>
</evidence>
<evidence type="ECO:0000256" key="2">
    <source>
        <dbReference type="SAM" id="Coils"/>
    </source>
</evidence>
<dbReference type="AlphaFoldDB" id="A0AAU9PD57"/>